<evidence type="ECO:0000313" key="2">
    <source>
        <dbReference type="Proteomes" id="UP000233435"/>
    </source>
</evidence>
<name>A0A2N3HF58_9FLAO</name>
<keyword evidence="2" id="KW-1185">Reference proteome</keyword>
<dbReference type="Proteomes" id="UP000233435">
    <property type="component" value="Unassembled WGS sequence"/>
</dbReference>
<dbReference type="OrthoDB" id="581140at2"/>
<dbReference type="PANTHER" id="PTHR37489">
    <property type="entry name" value="DUF3500 DOMAIN-CONTAINING PROTEIN"/>
    <property type="match status" value="1"/>
</dbReference>
<dbReference type="RefSeq" id="WP_106661038.1">
    <property type="nucleotide sequence ID" value="NZ_PJEO01000056.1"/>
</dbReference>
<comment type="caution">
    <text evidence="1">The sequence shown here is derived from an EMBL/GenBank/DDBJ whole genome shotgun (WGS) entry which is preliminary data.</text>
</comment>
<dbReference type="AlphaFoldDB" id="A0A2N3HF58"/>
<proteinExistence type="predicted"/>
<dbReference type="Pfam" id="PF12006">
    <property type="entry name" value="DUF3500"/>
    <property type="match status" value="1"/>
</dbReference>
<sequence length="354" mass="40892">MKKYKLIILFLFMGNYLFGQTSKSIGEATSQFISTLSQEEIELVSFDFEDSLRTKWTNLPIGLQKRHGIRYGHLSENSKIAFHHLLTTLFSSQGYLKTTSIMVLDDVLNEVYKEAYERKLIPDEVYQEIRALNWDYGNYFIAIWGEPNLQDPWGLKFEGHHISINLSIVGGEVSLTPLFLGTDPAEVTISKYSGLRVLSKEEDYGLLFINSLNEEQKQIATLSQEVPGDIITNPSNNQRITEYQGIKASKLTTEQKDILMMLIKEYINNLEHAKSHKYLSKIEESGIDEIYFAWIGSYKIREPNYYIINGPDFIIEYDNVGFNNDGNHIHSIWREKGNDFGEDILKAHYLQHKH</sequence>
<organism evidence="1 2">
    <name type="scientific">Confluentibacter flavum</name>
    <dbReference type="NCBI Taxonomy" id="1909700"/>
    <lineage>
        <taxon>Bacteria</taxon>
        <taxon>Pseudomonadati</taxon>
        <taxon>Bacteroidota</taxon>
        <taxon>Flavobacteriia</taxon>
        <taxon>Flavobacteriales</taxon>
        <taxon>Flavobacteriaceae</taxon>
        <taxon>Confluentibacter</taxon>
    </lineage>
</organism>
<dbReference type="PANTHER" id="PTHR37489:SF1">
    <property type="entry name" value="DUF3500 DOMAIN-CONTAINING PROTEIN"/>
    <property type="match status" value="1"/>
</dbReference>
<gene>
    <name evidence="1" type="ORF">CSW08_16570</name>
</gene>
<dbReference type="EMBL" id="PJEO01000056">
    <property type="protein sequence ID" value="PKQ43621.1"/>
    <property type="molecule type" value="Genomic_DNA"/>
</dbReference>
<accession>A0A2N3HF58</accession>
<evidence type="ECO:0000313" key="1">
    <source>
        <dbReference type="EMBL" id="PKQ43621.1"/>
    </source>
</evidence>
<evidence type="ECO:0008006" key="3">
    <source>
        <dbReference type="Google" id="ProtNLM"/>
    </source>
</evidence>
<dbReference type="InterPro" id="IPR021889">
    <property type="entry name" value="DUF3500"/>
</dbReference>
<protein>
    <recommendedName>
        <fullName evidence="3">DUF3500 domain-containing protein</fullName>
    </recommendedName>
</protein>
<reference evidence="1 2" key="1">
    <citation type="submission" date="2017-12" db="EMBL/GenBank/DDBJ databases">
        <title>Confluentibacter flavum sp. nov., isolated from the saline lake.</title>
        <authorList>
            <person name="Yu L."/>
        </authorList>
    </citation>
    <scope>NUCLEOTIDE SEQUENCE [LARGE SCALE GENOMIC DNA]</scope>
    <source>
        <strain evidence="1 2">3B</strain>
    </source>
</reference>